<dbReference type="AlphaFoldDB" id="K1K9L5"/>
<reference evidence="1 2" key="1">
    <citation type="submission" date="2012-06" db="EMBL/GenBank/DDBJ databases">
        <title>The Genome Sequence of Aeromonas hydrophila SSU.</title>
        <authorList>
            <consortium name="The Broad Institute Genome Sequencing Platform"/>
            <person name="Earl A."/>
            <person name="Ward D."/>
            <person name="Feldgarden M."/>
            <person name="Gevers D."/>
            <person name="Chopra A."/>
            <person name="Walker B."/>
            <person name="Young S.K."/>
            <person name="Zeng Q."/>
            <person name="Gargeya S."/>
            <person name="Fitzgerald M."/>
            <person name="Haas B."/>
            <person name="Abouelleil A."/>
            <person name="Alvarado L."/>
            <person name="Arachchi H.M."/>
            <person name="Berlin A.M."/>
            <person name="Chapman S.B."/>
            <person name="Goldberg J."/>
            <person name="Griggs A."/>
            <person name="Gujja S."/>
            <person name="Hansen M."/>
            <person name="Howarth C."/>
            <person name="Imamovic A."/>
            <person name="Larimer J."/>
            <person name="McCowan C."/>
            <person name="Montmayeur A."/>
            <person name="Murphy C."/>
            <person name="Neiman D."/>
            <person name="Pearson M."/>
            <person name="Priest M."/>
            <person name="Roberts A."/>
            <person name="Saif S."/>
            <person name="Shea T."/>
            <person name="Sisk P."/>
            <person name="Sykes S."/>
            <person name="Wortman J."/>
            <person name="Nusbaum C."/>
            <person name="Birren B."/>
        </authorList>
    </citation>
    <scope>NUCLEOTIDE SEQUENCE [LARGE SCALE GENOMIC DNA]</scope>
    <source>
        <strain evidence="1 2">SSU</strain>
    </source>
</reference>
<keyword evidence="2" id="KW-1185">Reference proteome</keyword>
<dbReference type="Proteomes" id="UP000005149">
    <property type="component" value="Unassembled WGS sequence"/>
</dbReference>
<sequence>MTEHTKEPWSVAGIADEMIVAKVSELAHAHIATIHHNENDSRRIVVCVNFCAGISTENLEGNEKLLWLAEQYNEVKSLRSHAEAQVRHFQERLAVFQAQLSKAKTLIHDLRTPVETGLHNAKVMNCPLGVEKREDELRRIEEILNWKEAD</sequence>
<protein>
    <submittedName>
        <fullName evidence="1">Uncharacterized protein</fullName>
    </submittedName>
</protein>
<evidence type="ECO:0000313" key="2">
    <source>
        <dbReference type="Proteomes" id="UP000005149"/>
    </source>
</evidence>
<accession>K1K9L5</accession>
<dbReference type="HOGENOM" id="CLU_1736665_0_0_6"/>
<dbReference type="EMBL" id="AGWR01000014">
    <property type="protein sequence ID" value="EKB28354.1"/>
    <property type="molecule type" value="Genomic_DNA"/>
</dbReference>
<comment type="caution">
    <text evidence="1">The sequence shown here is derived from an EMBL/GenBank/DDBJ whole genome shotgun (WGS) entry which is preliminary data.</text>
</comment>
<proteinExistence type="predicted"/>
<name>K1K9L5_9GAMM</name>
<dbReference type="RefSeq" id="WP_005301794.1">
    <property type="nucleotide sequence ID" value="NZ_JDWD01000126.1"/>
</dbReference>
<gene>
    <name evidence="1" type="ORF">HMPREF1171_01588</name>
</gene>
<evidence type="ECO:0000313" key="1">
    <source>
        <dbReference type="EMBL" id="EKB28354.1"/>
    </source>
</evidence>
<dbReference type="PATRIC" id="fig|1073377.4.peg.1635"/>
<organism evidence="1 2">
    <name type="scientific">Aeromonas dhakensis</name>
    <dbReference type="NCBI Taxonomy" id="196024"/>
    <lineage>
        <taxon>Bacteria</taxon>
        <taxon>Pseudomonadati</taxon>
        <taxon>Pseudomonadota</taxon>
        <taxon>Gammaproteobacteria</taxon>
        <taxon>Aeromonadales</taxon>
        <taxon>Aeromonadaceae</taxon>
        <taxon>Aeromonas</taxon>
    </lineage>
</organism>